<sequence>MHSHTVTIRARRFIGATLAAALILTASANHIHLDTQAVELIVAPGGSLEGGPTRRCTTCGKVSCRKV</sequence>
<proteinExistence type="predicted"/>
<evidence type="ECO:0000313" key="2">
    <source>
        <dbReference type="EMBL" id="PLW44057.1"/>
    </source>
</evidence>
<dbReference type="EMBL" id="PGCI01000061">
    <property type="protein sequence ID" value="PLW44057.1"/>
    <property type="molecule type" value="Genomic_DNA"/>
</dbReference>
<evidence type="ECO:0000313" key="1">
    <source>
        <dbReference type="EMBL" id="PLW14445.1"/>
    </source>
</evidence>
<dbReference type="Proteomes" id="UP000235392">
    <property type="component" value="Unassembled WGS sequence"/>
</dbReference>
<evidence type="ECO:0000313" key="4">
    <source>
        <dbReference type="Proteomes" id="UP000235392"/>
    </source>
</evidence>
<dbReference type="AlphaFoldDB" id="A0A2N5SMH2"/>
<dbReference type="Proteomes" id="UP000235388">
    <property type="component" value="Unassembled WGS sequence"/>
</dbReference>
<dbReference type="EMBL" id="PGCJ01000921">
    <property type="protein sequence ID" value="PLW14445.1"/>
    <property type="molecule type" value="Genomic_DNA"/>
</dbReference>
<reference evidence="3 4" key="1">
    <citation type="submission" date="2017-11" db="EMBL/GenBank/DDBJ databases">
        <title>De novo assembly and phasing of dikaryotic genomes from two isolates of Puccinia coronata f. sp. avenae, the causal agent of oat crown rust.</title>
        <authorList>
            <person name="Miller M.E."/>
            <person name="Zhang Y."/>
            <person name="Omidvar V."/>
            <person name="Sperschneider J."/>
            <person name="Schwessinger B."/>
            <person name="Raley C."/>
            <person name="Palmer J.M."/>
            <person name="Garnica D."/>
            <person name="Upadhyaya N."/>
            <person name="Rathjen J."/>
            <person name="Taylor J.M."/>
            <person name="Park R.F."/>
            <person name="Dodds P.N."/>
            <person name="Hirsch C.D."/>
            <person name="Kianian S.F."/>
            <person name="Figueroa M."/>
        </authorList>
    </citation>
    <scope>NUCLEOTIDE SEQUENCE [LARGE SCALE GENOMIC DNA]</scope>
    <source>
        <strain evidence="1">12NC29</strain>
        <strain evidence="2">12SD80</strain>
    </source>
</reference>
<evidence type="ECO:0000313" key="3">
    <source>
        <dbReference type="Proteomes" id="UP000235388"/>
    </source>
</evidence>
<protein>
    <submittedName>
        <fullName evidence="1">Uncharacterized protein</fullName>
    </submittedName>
</protein>
<organism evidence="1 3">
    <name type="scientific">Puccinia coronata f. sp. avenae</name>
    <dbReference type="NCBI Taxonomy" id="200324"/>
    <lineage>
        <taxon>Eukaryota</taxon>
        <taxon>Fungi</taxon>
        <taxon>Dikarya</taxon>
        <taxon>Basidiomycota</taxon>
        <taxon>Pucciniomycotina</taxon>
        <taxon>Pucciniomycetes</taxon>
        <taxon>Pucciniales</taxon>
        <taxon>Pucciniaceae</taxon>
        <taxon>Puccinia</taxon>
    </lineage>
</organism>
<accession>A0A2N5SMH2</accession>
<keyword evidence="3" id="KW-1185">Reference proteome</keyword>
<comment type="caution">
    <text evidence="1">The sequence shown here is derived from an EMBL/GenBank/DDBJ whole genome shotgun (WGS) entry which is preliminary data.</text>
</comment>
<gene>
    <name evidence="1" type="ORF">PCANC_15961</name>
    <name evidence="2" type="ORF">PCASD_04869</name>
</gene>
<name>A0A2N5SMH2_9BASI</name>